<proteinExistence type="predicted"/>
<dbReference type="GO" id="GO:0012505">
    <property type="term" value="C:endomembrane system"/>
    <property type="evidence" value="ECO:0007669"/>
    <property type="project" value="UniProtKB-SubCell"/>
</dbReference>
<evidence type="ECO:0000313" key="1">
    <source>
        <dbReference type="EMBL" id="GFS37146.1"/>
    </source>
</evidence>
<organism evidence="1 2">
    <name type="scientific">Actinidia rufa</name>
    <dbReference type="NCBI Taxonomy" id="165716"/>
    <lineage>
        <taxon>Eukaryota</taxon>
        <taxon>Viridiplantae</taxon>
        <taxon>Streptophyta</taxon>
        <taxon>Embryophyta</taxon>
        <taxon>Tracheophyta</taxon>
        <taxon>Spermatophyta</taxon>
        <taxon>Magnoliopsida</taxon>
        <taxon>eudicotyledons</taxon>
        <taxon>Gunneridae</taxon>
        <taxon>Pentapetalae</taxon>
        <taxon>asterids</taxon>
        <taxon>Ericales</taxon>
        <taxon>Actinidiaceae</taxon>
        <taxon>Actinidia</taxon>
    </lineage>
</organism>
<keyword evidence="1" id="KW-0808">Transferase</keyword>
<accession>A0A7J0DL43</accession>
<evidence type="ECO:0000313" key="2">
    <source>
        <dbReference type="Proteomes" id="UP000585474"/>
    </source>
</evidence>
<gene>
    <name evidence="1" type="ORF">Acr_00g0050180</name>
</gene>
<name>A0A7J0DL43_9ERIC</name>
<dbReference type="PANTHER" id="PTHR45863">
    <property type="entry name" value="SERINE/THREONINE-PROTEIN KINASE BSK5"/>
    <property type="match status" value="1"/>
</dbReference>
<dbReference type="EMBL" id="BJWL01000271">
    <property type="protein sequence ID" value="GFS37146.1"/>
    <property type="molecule type" value="Genomic_DNA"/>
</dbReference>
<dbReference type="GO" id="GO:0004672">
    <property type="term" value="F:protein kinase activity"/>
    <property type="evidence" value="ECO:0007669"/>
    <property type="project" value="InterPro"/>
</dbReference>
<comment type="caution">
    <text evidence="1">The sequence shown here is derived from an EMBL/GenBank/DDBJ whole genome shotgun (WGS) entry which is preliminary data.</text>
</comment>
<dbReference type="GO" id="GO:0005524">
    <property type="term" value="F:ATP binding"/>
    <property type="evidence" value="ECO:0007669"/>
    <property type="project" value="UniProtKB-KW"/>
</dbReference>
<dbReference type="GO" id="GO:0009742">
    <property type="term" value="P:brassinosteroid mediated signaling pathway"/>
    <property type="evidence" value="ECO:0007669"/>
    <property type="project" value="InterPro"/>
</dbReference>
<keyword evidence="1" id="KW-0418">Kinase</keyword>
<dbReference type="PANTHER" id="PTHR45863:SF2">
    <property type="entry name" value="SERINE_THREONINE-PROTEIN KINASE BSK7-RELATED"/>
    <property type="match status" value="1"/>
</dbReference>
<protein>
    <submittedName>
        <fullName evidence="1">BR-signaling kinase 3</fullName>
    </submittedName>
</protein>
<keyword evidence="2" id="KW-1185">Reference proteome</keyword>
<reference evidence="2" key="1">
    <citation type="submission" date="2019-07" db="EMBL/GenBank/DDBJ databases">
        <title>De Novo Assembly of kiwifruit Actinidia rufa.</title>
        <authorList>
            <person name="Sugita-Konishi S."/>
            <person name="Sato K."/>
            <person name="Mori E."/>
            <person name="Abe Y."/>
            <person name="Kisaki G."/>
            <person name="Hamano K."/>
            <person name="Suezawa K."/>
            <person name="Otani M."/>
            <person name="Fukuda T."/>
            <person name="Manabe T."/>
            <person name="Gomi K."/>
            <person name="Tabuchi M."/>
            <person name="Akimitsu K."/>
            <person name="Kataoka I."/>
        </authorList>
    </citation>
    <scope>NUCLEOTIDE SEQUENCE [LARGE SCALE GENOMIC DNA]</scope>
    <source>
        <strain evidence="2">cv. Fuchu</strain>
    </source>
</reference>
<dbReference type="Proteomes" id="UP000585474">
    <property type="component" value="Unassembled WGS sequence"/>
</dbReference>
<dbReference type="OrthoDB" id="1905385at2759"/>
<sequence length="220" mass="24631">MGCEFSKLTACCWVSEQNEPIHEAPKAVNQEKSEGDGLPTFREYTTEQLRIATSGFAVENIVSEHGEKAPNVQIQTVRPFSGEGQGLWEVTARPPRGLLNAKDQRHSLSEVKRVTTKSVVLKSRPDLLLRGLSKVRQSSARLIRGPARPIGGPASLLLQVCFCICWERVSDEIGARFRRASEEEAPIRGSWGIRHPYARFLQLSFRHSHLCSSFQYISSN</sequence>
<dbReference type="AlphaFoldDB" id="A0A7J0DL43"/>
<dbReference type="InterPro" id="IPR045845">
    <property type="entry name" value="BSK"/>
</dbReference>